<dbReference type="SMART" id="SM00503">
    <property type="entry name" value="SynN"/>
    <property type="match status" value="1"/>
</dbReference>
<gene>
    <name evidence="12" type="ORF">GOP47_0014431</name>
</gene>
<dbReference type="Pfam" id="PF05739">
    <property type="entry name" value="SNARE"/>
    <property type="match status" value="1"/>
</dbReference>
<dbReference type="EMBL" id="JABFUD020000014">
    <property type="protein sequence ID" value="KAI5070088.1"/>
    <property type="molecule type" value="Genomic_DNA"/>
</dbReference>
<evidence type="ECO:0000256" key="3">
    <source>
        <dbReference type="ARBA" id="ARBA00022448"/>
    </source>
</evidence>
<dbReference type="InterPro" id="IPR010989">
    <property type="entry name" value="SNARE"/>
</dbReference>
<dbReference type="GO" id="GO:0012505">
    <property type="term" value="C:endomembrane system"/>
    <property type="evidence" value="ECO:0007669"/>
    <property type="project" value="TreeGrafter"/>
</dbReference>
<dbReference type="OrthoDB" id="10255013at2759"/>
<comment type="similarity">
    <text evidence="2">Belongs to the syntaxin family.</text>
</comment>
<keyword evidence="13" id="KW-1185">Reference proteome</keyword>
<evidence type="ECO:0000256" key="8">
    <source>
        <dbReference type="SAM" id="Coils"/>
    </source>
</evidence>
<dbReference type="CDD" id="cd15848">
    <property type="entry name" value="SNARE_syntaxin1-like"/>
    <property type="match status" value="1"/>
</dbReference>
<dbReference type="Pfam" id="PF00804">
    <property type="entry name" value="Syntaxin"/>
    <property type="match status" value="1"/>
</dbReference>
<feature type="region of interest" description="Disordered" evidence="9">
    <location>
        <begin position="1"/>
        <end position="28"/>
    </location>
</feature>
<dbReference type="SMART" id="SM00397">
    <property type="entry name" value="t_SNARE"/>
    <property type="match status" value="1"/>
</dbReference>
<organism evidence="12 13">
    <name type="scientific">Adiantum capillus-veneris</name>
    <name type="common">Maidenhair fern</name>
    <dbReference type="NCBI Taxonomy" id="13818"/>
    <lineage>
        <taxon>Eukaryota</taxon>
        <taxon>Viridiplantae</taxon>
        <taxon>Streptophyta</taxon>
        <taxon>Embryophyta</taxon>
        <taxon>Tracheophyta</taxon>
        <taxon>Polypodiopsida</taxon>
        <taxon>Polypodiidae</taxon>
        <taxon>Polypodiales</taxon>
        <taxon>Pteridineae</taxon>
        <taxon>Pteridaceae</taxon>
        <taxon>Vittarioideae</taxon>
        <taxon>Adiantum</taxon>
    </lineage>
</organism>
<evidence type="ECO:0000256" key="10">
    <source>
        <dbReference type="SAM" id="Phobius"/>
    </source>
</evidence>
<dbReference type="InterPro" id="IPR000727">
    <property type="entry name" value="T_SNARE_dom"/>
</dbReference>
<keyword evidence="5" id="KW-0653">Protein transport</keyword>
<dbReference type="GO" id="GO:0006886">
    <property type="term" value="P:intracellular protein transport"/>
    <property type="evidence" value="ECO:0007669"/>
    <property type="project" value="TreeGrafter"/>
</dbReference>
<keyword evidence="7 10" id="KW-0472">Membrane</keyword>
<keyword evidence="4 10" id="KW-0812">Transmembrane</keyword>
<dbReference type="InterPro" id="IPR006011">
    <property type="entry name" value="Syntaxin_N"/>
</dbReference>
<comment type="subcellular location">
    <subcellularLocation>
        <location evidence="1">Membrane</location>
        <topology evidence="1">Single-pass type IV membrane protein</topology>
    </subcellularLocation>
</comment>
<dbReference type="GO" id="GO:0048278">
    <property type="term" value="P:vesicle docking"/>
    <property type="evidence" value="ECO:0007669"/>
    <property type="project" value="TreeGrafter"/>
</dbReference>
<evidence type="ECO:0000256" key="7">
    <source>
        <dbReference type="ARBA" id="ARBA00023136"/>
    </source>
</evidence>
<dbReference type="GO" id="GO:0006906">
    <property type="term" value="P:vesicle fusion"/>
    <property type="evidence" value="ECO:0007669"/>
    <property type="project" value="TreeGrafter"/>
</dbReference>
<dbReference type="GO" id="GO:0000149">
    <property type="term" value="F:SNARE binding"/>
    <property type="evidence" value="ECO:0007669"/>
    <property type="project" value="TreeGrafter"/>
</dbReference>
<dbReference type="GO" id="GO:0005886">
    <property type="term" value="C:plasma membrane"/>
    <property type="evidence" value="ECO:0007669"/>
    <property type="project" value="TreeGrafter"/>
</dbReference>
<dbReference type="SUPFAM" id="SSF47661">
    <property type="entry name" value="t-snare proteins"/>
    <property type="match status" value="1"/>
</dbReference>
<reference evidence="12" key="1">
    <citation type="submission" date="2021-01" db="EMBL/GenBank/DDBJ databases">
        <title>Adiantum capillus-veneris genome.</title>
        <authorList>
            <person name="Fang Y."/>
            <person name="Liao Q."/>
        </authorList>
    </citation>
    <scope>NUCLEOTIDE SEQUENCE</scope>
    <source>
        <strain evidence="12">H3</strain>
        <tissue evidence="12">Leaf</tissue>
    </source>
</reference>
<dbReference type="AlphaFoldDB" id="A0A9D4ZC50"/>
<protein>
    <recommendedName>
        <fullName evidence="11">t-SNARE coiled-coil homology domain-containing protein</fullName>
    </recommendedName>
</protein>
<accession>A0A9D4ZC50</accession>
<dbReference type="PANTHER" id="PTHR19957:SF307">
    <property type="entry name" value="PROTEIN SSO1-RELATED"/>
    <property type="match status" value="1"/>
</dbReference>
<dbReference type="GO" id="GO:0006887">
    <property type="term" value="P:exocytosis"/>
    <property type="evidence" value="ECO:0007669"/>
    <property type="project" value="TreeGrafter"/>
</dbReference>
<dbReference type="GO" id="GO:0005484">
    <property type="term" value="F:SNAP receptor activity"/>
    <property type="evidence" value="ECO:0007669"/>
    <property type="project" value="TreeGrafter"/>
</dbReference>
<evidence type="ECO:0000256" key="2">
    <source>
        <dbReference type="ARBA" id="ARBA00009063"/>
    </source>
</evidence>
<dbReference type="Gene3D" id="1.20.58.70">
    <property type="match status" value="2"/>
</dbReference>
<evidence type="ECO:0000256" key="9">
    <source>
        <dbReference type="SAM" id="MobiDB-lite"/>
    </source>
</evidence>
<feature type="transmembrane region" description="Helical" evidence="10">
    <location>
        <begin position="212"/>
        <end position="232"/>
    </location>
</feature>
<feature type="coiled-coil region" evidence="8">
    <location>
        <begin position="59"/>
        <end position="86"/>
    </location>
</feature>
<keyword evidence="6 10" id="KW-1133">Transmembrane helix</keyword>
<evidence type="ECO:0000256" key="1">
    <source>
        <dbReference type="ARBA" id="ARBA00004211"/>
    </source>
</evidence>
<dbReference type="GO" id="GO:0031201">
    <property type="term" value="C:SNARE complex"/>
    <property type="evidence" value="ECO:0007669"/>
    <property type="project" value="TreeGrafter"/>
</dbReference>
<sequence>MSRPSSACDCGEDSDHKETPKDHFGRHQNEGLDFDIEAGVCDDDSGDKHGGLLEFYPKVHAIQMDLDKIQDLLSQLQEENEVSKTLSQPAAVKEMKKTMEAHVDEVIKITRIVKEKLEKLDKENIVNRKKTGCEEGTSVDRSRVSLTLSLKRKLQNLLKDFQIFLDMAVLVEAQGEMLDNIEDQVSKAAEHTERGVQLIKKAKSLQKNKRKWMLIAMILLLIIIVVILVPVMQPWKERKA</sequence>
<comment type="caution">
    <text evidence="12">The sequence shown here is derived from an EMBL/GenBank/DDBJ whole genome shotgun (WGS) entry which is preliminary data.</text>
</comment>
<name>A0A9D4ZC50_ADICA</name>
<evidence type="ECO:0000313" key="12">
    <source>
        <dbReference type="EMBL" id="KAI5070088.1"/>
    </source>
</evidence>
<evidence type="ECO:0000313" key="13">
    <source>
        <dbReference type="Proteomes" id="UP000886520"/>
    </source>
</evidence>
<feature type="compositionally biased region" description="Basic and acidic residues" evidence="9">
    <location>
        <begin position="13"/>
        <end position="28"/>
    </location>
</feature>
<dbReference type="InterPro" id="IPR045242">
    <property type="entry name" value="Syntaxin"/>
</dbReference>
<evidence type="ECO:0000256" key="5">
    <source>
        <dbReference type="ARBA" id="ARBA00022927"/>
    </source>
</evidence>
<dbReference type="FunFam" id="1.20.5.110:FF:000008">
    <property type="entry name" value="Syntaxin 132"/>
    <property type="match status" value="1"/>
</dbReference>
<evidence type="ECO:0000256" key="4">
    <source>
        <dbReference type="ARBA" id="ARBA00022692"/>
    </source>
</evidence>
<dbReference type="Proteomes" id="UP000886520">
    <property type="component" value="Chromosome 14"/>
</dbReference>
<proteinExistence type="inferred from homology"/>
<keyword evidence="3" id="KW-0813">Transport</keyword>
<evidence type="ECO:0000256" key="6">
    <source>
        <dbReference type="ARBA" id="ARBA00022989"/>
    </source>
</evidence>
<feature type="domain" description="T-SNARE coiled-coil homology" evidence="11">
    <location>
        <begin position="163"/>
        <end position="202"/>
    </location>
</feature>
<keyword evidence="8" id="KW-0175">Coiled coil</keyword>
<evidence type="ECO:0000259" key="11">
    <source>
        <dbReference type="PROSITE" id="PS50192"/>
    </source>
</evidence>
<dbReference type="PROSITE" id="PS50192">
    <property type="entry name" value="T_SNARE"/>
    <property type="match status" value="1"/>
</dbReference>
<dbReference type="PANTHER" id="PTHR19957">
    <property type="entry name" value="SYNTAXIN"/>
    <property type="match status" value="1"/>
</dbReference>